<organism evidence="2 3">
    <name type="scientific">Fibrisoma limi BUZ 3</name>
    <dbReference type="NCBI Taxonomy" id="1185876"/>
    <lineage>
        <taxon>Bacteria</taxon>
        <taxon>Pseudomonadati</taxon>
        <taxon>Bacteroidota</taxon>
        <taxon>Cytophagia</taxon>
        <taxon>Cytophagales</taxon>
        <taxon>Spirosomataceae</taxon>
        <taxon>Fibrisoma</taxon>
    </lineage>
</organism>
<name>I2GJE8_9BACT</name>
<evidence type="ECO:0000256" key="1">
    <source>
        <dbReference type="SAM" id="Phobius"/>
    </source>
</evidence>
<feature type="transmembrane region" description="Helical" evidence="1">
    <location>
        <begin position="209"/>
        <end position="231"/>
    </location>
</feature>
<dbReference type="STRING" id="1185876.BN8_03162"/>
<keyword evidence="1" id="KW-0812">Transmembrane</keyword>
<feature type="transmembrane region" description="Helical" evidence="1">
    <location>
        <begin position="281"/>
        <end position="300"/>
    </location>
</feature>
<keyword evidence="3" id="KW-1185">Reference proteome</keyword>
<proteinExistence type="predicted"/>
<dbReference type="eggNOG" id="COG4485">
    <property type="taxonomic scope" value="Bacteria"/>
</dbReference>
<feature type="transmembrane region" description="Helical" evidence="1">
    <location>
        <begin position="127"/>
        <end position="146"/>
    </location>
</feature>
<dbReference type="Proteomes" id="UP000009309">
    <property type="component" value="Unassembled WGS sequence"/>
</dbReference>
<reference evidence="2 3" key="1">
    <citation type="journal article" date="2012" name="J. Bacteriol.">
        <title>Genome Sequence of the Filamentous Bacterium Fibrisoma limi BUZ 3T.</title>
        <authorList>
            <person name="Filippini M."/>
            <person name="Qi W."/>
            <person name="Jaenicke S."/>
            <person name="Goesmann A."/>
            <person name="Smits T.H."/>
            <person name="Bagheri H.C."/>
        </authorList>
    </citation>
    <scope>NUCLEOTIDE SEQUENCE [LARGE SCALE GENOMIC DNA]</scope>
    <source>
        <strain evidence="3">BUZ 3T</strain>
    </source>
</reference>
<feature type="transmembrane region" description="Helical" evidence="1">
    <location>
        <begin position="166"/>
        <end position="189"/>
    </location>
</feature>
<protein>
    <recommendedName>
        <fullName evidence="4">Glycosyltransferase RgtA/B/C/D-like domain-containing protein</fullName>
    </recommendedName>
</protein>
<keyword evidence="1" id="KW-0472">Membrane</keyword>
<dbReference type="AlphaFoldDB" id="I2GJE8"/>
<dbReference type="OrthoDB" id="9123883at2"/>
<feature type="transmembrane region" description="Helical" evidence="1">
    <location>
        <begin position="251"/>
        <end position="269"/>
    </location>
</feature>
<dbReference type="RefSeq" id="WP_009282603.1">
    <property type="nucleotide sequence ID" value="NZ_CAIT01000006.1"/>
</dbReference>
<evidence type="ECO:0000313" key="2">
    <source>
        <dbReference type="EMBL" id="CCH54023.1"/>
    </source>
</evidence>
<keyword evidence="1" id="KW-1133">Transmembrane helix</keyword>
<feature type="transmembrane region" description="Helical" evidence="1">
    <location>
        <begin position="67"/>
        <end position="91"/>
    </location>
</feature>
<evidence type="ECO:0008006" key="4">
    <source>
        <dbReference type="Google" id="ProtNLM"/>
    </source>
</evidence>
<dbReference type="EMBL" id="CAIT01000006">
    <property type="protein sequence ID" value="CCH54023.1"/>
    <property type="molecule type" value="Genomic_DNA"/>
</dbReference>
<gene>
    <name evidence="2" type="ORF">BN8_03162</name>
</gene>
<feature type="transmembrane region" description="Helical" evidence="1">
    <location>
        <begin position="312"/>
        <end position="331"/>
    </location>
</feature>
<accession>I2GJE8</accession>
<evidence type="ECO:0000313" key="3">
    <source>
        <dbReference type="Proteomes" id="UP000009309"/>
    </source>
</evidence>
<comment type="caution">
    <text evidence="2">The sequence shown here is derived from an EMBL/GenBank/DDBJ whole genome shotgun (WGS) entry which is preliminary data.</text>
</comment>
<sequence length="426" mass="46911">MNRAALLLLVGFVSLSTLLALLIRLNPGYLTSPDSGYYLQAAARLLAGQGYVIAENGRLVWNSTFPIGYSALIAAVAGLTGVSVLVASKLVNVLAIGGMGWLWTYRLGAGRAAWVLSVWWLGQFVRIASYTWSETVFLVLLAEWVWQVHRLLQQPTVSRGLRVCAVATALFLMRYVGGYVIGVMILIALSNRLLPDKMQRWVGLSGKRTATTSLLLISLVTLAGLLFYFVLNRQWSGSAFGGERFVPTEPAGTLAVLLIQSLLNEVLLLRDFVPGQDNTLAWVGMVLQTGLVGVGLIQFRRVRDESTALSELSRLFIVIGMVYLLVLFVLRTISPFAGPNLRLMAPGTFCLLTAGLLWCSEQPAVIQRRLRPYWLATLVASGLQLLPQIDSSRKLQQVWEQLIALQSIQGPDSDSQRIDPFLHQNQ</sequence>